<keyword evidence="1" id="KW-0732">Signal</keyword>
<accession>A0A9X2HF33</accession>
<proteinExistence type="predicted"/>
<dbReference type="AlphaFoldDB" id="A0A9X2HF33"/>
<sequence length="120" mass="11921">MIKFRNVLAIGAALIAAPALAQDAPAPAAKPAAPAAAAAITDAEVKSFAKAAIAVDKVNKDAGVPAADKGKKLAEVVTTAGLKPERFNEIANASGADTALQKRIQDAIVAEQGTAPAPAK</sequence>
<reference evidence="2" key="1">
    <citation type="submission" date="2022-05" db="EMBL/GenBank/DDBJ databases">
        <title>Sphingomonas sp. strain MG17 Genome sequencing and assembly.</title>
        <authorList>
            <person name="Kim I."/>
        </authorList>
    </citation>
    <scope>NUCLEOTIDE SEQUENCE</scope>
    <source>
        <strain evidence="2">MG17</strain>
    </source>
</reference>
<protein>
    <submittedName>
        <fullName evidence="2">DUF4168 domain-containing protein</fullName>
    </submittedName>
</protein>
<organism evidence="2 3">
    <name type="scientific">Sphingomonas tagetis</name>
    <dbReference type="NCBI Taxonomy" id="2949092"/>
    <lineage>
        <taxon>Bacteria</taxon>
        <taxon>Pseudomonadati</taxon>
        <taxon>Pseudomonadota</taxon>
        <taxon>Alphaproteobacteria</taxon>
        <taxon>Sphingomonadales</taxon>
        <taxon>Sphingomonadaceae</taxon>
        <taxon>Sphingomonas</taxon>
    </lineage>
</organism>
<gene>
    <name evidence="2" type="ORF">M9978_04580</name>
</gene>
<evidence type="ECO:0000313" key="3">
    <source>
        <dbReference type="Proteomes" id="UP001139451"/>
    </source>
</evidence>
<feature type="chain" id="PRO_5040851532" evidence="1">
    <location>
        <begin position="22"/>
        <end position="120"/>
    </location>
</feature>
<evidence type="ECO:0000313" key="2">
    <source>
        <dbReference type="EMBL" id="MCP3729698.1"/>
    </source>
</evidence>
<evidence type="ECO:0000256" key="1">
    <source>
        <dbReference type="SAM" id="SignalP"/>
    </source>
</evidence>
<dbReference type="Proteomes" id="UP001139451">
    <property type="component" value="Unassembled WGS sequence"/>
</dbReference>
<feature type="signal peptide" evidence="1">
    <location>
        <begin position="1"/>
        <end position="21"/>
    </location>
</feature>
<comment type="caution">
    <text evidence="2">The sequence shown here is derived from an EMBL/GenBank/DDBJ whole genome shotgun (WGS) entry which is preliminary data.</text>
</comment>
<dbReference type="EMBL" id="JAMLDX010000002">
    <property type="protein sequence ID" value="MCP3729698.1"/>
    <property type="molecule type" value="Genomic_DNA"/>
</dbReference>
<keyword evidence="3" id="KW-1185">Reference proteome</keyword>
<name>A0A9X2HF33_9SPHN</name>